<evidence type="ECO:0000313" key="1">
    <source>
        <dbReference type="EMBL" id="PWL03543.1"/>
    </source>
</evidence>
<gene>
    <name evidence="1" type="ORF">B0H50_10587</name>
</gene>
<dbReference type="Proteomes" id="UP000245523">
    <property type="component" value="Unassembled WGS sequence"/>
</dbReference>
<protein>
    <submittedName>
        <fullName evidence="1">Uncharacterized protein</fullName>
    </submittedName>
</protein>
<dbReference type="EMBL" id="QGHD01000005">
    <property type="protein sequence ID" value="PWL03543.1"/>
    <property type="molecule type" value="Genomic_DNA"/>
</dbReference>
<organism evidence="1 2">
    <name type="scientific">Hallerella porci</name>
    <dbReference type="NCBI Taxonomy" id="1945871"/>
    <lineage>
        <taxon>Bacteria</taxon>
        <taxon>Pseudomonadati</taxon>
        <taxon>Fibrobacterota</taxon>
        <taxon>Fibrobacteria</taxon>
        <taxon>Fibrobacterales</taxon>
        <taxon>Fibrobacteraceae</taxon>
        <taxon>Hallerella</taxon>
    </lineage>
</organism>
<name>A0ABX5LQI8_9BACT</name>
<proteinExistence type="predicted"/>
<dbReference type="RefSeq" id="WP_106197983.1">
    <property type="nucleotide sequence ID" value="NZ_QGHD01000005.1"/>
</dbReference>
<keyword evidence="2" id="KW-1185">Reference proteome</keyword>
<accession>A0ABX5LQI8</accession>
<sequence length="438" mass="50720">MQATDNKIPNVFLKLAYSELLLSFRTEELVPLVQNASISSRKLIENAWQEDEMVNAEDNALIIAGFSNWLLSKGVNLDEFANRMFEKVGHLNSVPKRALLRSYLPYIRDFYEMKDQRQGILRLIEKRNMFRENLIYVEGEIENDRHHDFLVGSGNQINHPMAIYSNWLLRFIQTGPCLLDLPAFENLSIYACEHTAEEALLGRLAGNLDGETFYVSGIAVGKLVKFAECIEKHPMKHDLSQFADKLCVRLDTDVIDTFTGTHLLYKDRYYGAPVAMAEFVYAKDISTKDPFANLISSLVQEEYNVWPPVQKAHDELLHKINHVAEIIYYEADDSISVNGKHLMRNVPARILRNVLREYTKTGREEFENREFKRDPEICIDPVNPNFESRLNRVVDHLAKVSEVMNLNRHRRGGFRFEPHCHIDFHEEPAAIRKPKNKQ</sequence>
<evidence type="ECO:0000313" key="2">
    <source>
        <dbReference type="Proteomes" id="UP000245523"/>
    </source>
</evidence>
<reference evidence="1 2" key="1">
    <citation type="submission" date="2018-05" db="EMBL/GenBank/DDBJ databases">
        <title>Animal gut microbial communities from fecal samples from Wisconsin, USA.</title>
        <authorList>
            <person name="Neumann A."/>
        </authorList>
    </citation>
    <scope>NUCLEOTIDE SEQUENCE [LARGE SCALE GENOMIC DNA]</scope>
    <source>
        <strain evidence="1 2">UWS4</strain>
    </source>
</reference>
<comment type="caution">
    <text evidence="1">The sequence shown here is derived from an EMBL/GenBank/DDBJ whole genome shotgun (WGS) entry which is preliminary data.</text>
</comment>